<dbReference type="InterPro" id="IPR029044">
    <property type="entry name" value="Nucleotide-diphossugar_trans"/>
</dbReference>
<keyword evidence="3" id="KW-1185">Reference proteome</keyword>
<accession>A0A9X3XHM9</accession>
<dbReference type="InterPro" id="IPR001173">
    <property type="entry name" value="Glyco_trans_2-like"/>
</dbReference>
<dbReference type="PANTHER" id="PTHR48090:SF7">
    <property type="entry name" value="RFBJ PROTEIN"/>
    <property type="match status" value="1"/>
</dbReference>
<proteinExistence type="predicted"/>
<dbReference type="Gene3D" id="3.90.550.10">
    <property type="entry name" value="Spore Coat Polysaccharide Biosynthesis Protein SpsA, Chain A"/>
    <property type="match status" value="1"/>
</dbReference>
<organism evidence="2 3">
    <name type="scientific">Polyangium jinanense</name>
    <dbReference type="NCBI Taxonomy" id="2829994"/>
    <lineage>
        <taxon>Bacteria</taxon>
        <taxon>Pseudomonadati</taxon>
        <taxon>Myxococcota</taxon>
        <taxon>Polyangia</taxon>
        <taxon>Polyangiales</taxon>
        <taxon>Polyangiaceae</taxon>
        <taxon>Polyangium</taxon>
    </lineage>
</organism>
<gene>
    <name evidence="2" type="ORF">KEG57_54185</name>
</gene>
<dbReference type="InterPro" id="IPR050256">
    <property type="entry name" value="Glycosyltransferase_2"/>
</dbReference>
<dbReference type="Pfam" id="PF00535">
    <property type="entry name" value="Glycos_transf_2"/>
    <property type="match status" value="1"/>
</dbReference>
<dbReference type="GO" id="GO:0016757">
    <property type="term" value="F:glycosyltransferase activity"/>
    <property type="evidence" value="ECO:0007669"/>
    <property type="project" value="UniProtKB-KW"/>
</dbReference>
<evidence type="ECO:0000313" key="2">
    <source>
        <dbReference type="EMBL" id="MDC3989520.1"/>
    </source>
</evidence>
<dbReference type="Proteomes" id="UP001151081">
    <property type="component" value="Unassembled WGS sequence"/>
</dbReference>
<dbReference type="EMBL" id="JAGTJJ010000119">
    <property type="protein sequence ID" value="MDC3989520.1"/>
    <property type="molecule type" value="Genomic_DNA"/>
</dbReference>
<keyword evidence="2" id="KW-0328">Glycosyltransferase</keyword>
<keyword evidence="2" id="KW-0808">Transferase</keyword>
<dbReference type="EC" id="2.4.-.-" evidence="2"/>
<evidence type="ECO:0000313" key="3">
    <source>
        <dbReference type="Proteomes" id="UP001151081"/>
    </source>
</evidence>
<dbReference type="CDD" id="cd00761">
    <property type="entry name" value="Glyco_tranf_GTA_type"/>
    <property type="match status" value="1"/>
</dbReference>
<dbReference type="PANTHER" id="PTHR48090">
    <property type="entry name" value="UNDECAPRENYL-PHOSPHATE 4-DEOXY-4-FORMAMIDO-L-ARABINOSE TRANSFERASE-RELATED"/>
    <property type="match status" value="1"/>
</dbReference>
<sequence>MKTTNRPSAALVLETNNLRGTTEKERIVQSLERLLRHLGAQTFPLRELDEIVITHDGLSPREQARLGEAMGREVRFLEIGAEVGYYDAKNRGFDATTADVVVFGDADCWPDPAWLERLLTPFAADPGTEVVAGRTTYRDDLFGIAATAIDFMYFPSPLGEGTTRNFYANNVAFRRDVFAARRYQPAEGIYRGHCQALGLRLAADGVRIRFEPAAHTTHRFPDSAAELLRLRLLRGADTVEITPYLGRAFLPAEWQWLSRLGPLSPLGVLSVRLGFSARAVGEQGLSEIDGARKAACLLLVGGISAADAVGSILRSTFGARFGVHDGGFRGKALSYHGDRDRLATAAA</sequence>
<dbReference type="RefSeq" id="WP_272425365.1">
    <property type="nucleotide sequence ID" value="NZ_JAGTJJ010000119.1"/>
</dbReference>
<name>A0A9X3XHM9_9BACT</name>
<dbReference type="SUPFAM" id="SSF53448">
    <property type="entry name" value="Nucleotide-diphospho-sugar transferases"/>
    <property type="match status" value="1"/>
</dbReference>
<comment type="caution">
    <text evidence="2">The sequence shown here is derived from an EMBL/GenBank/DDBJ whole genome shotgun (WGS) entry which is preliminary data.</text>
</comment>
<reference evidence="2 3" key="1">
    <citation type="submission" date="2021-04" db="EMBL/GenBank/DDBJ databases">
        <title>Genome analysis of Polyangium sp.</title>
        <authorList>
            <person name="Li Y."/>
            <person name="Wang J."/>
        </authorList>
    </citation>
    <scope>NUCLEOTIDE SEQUENCE [LARGE SCALE GENOMIC DNA]</scope>
    <source>
        <strain evidence="2 3">SDU14</strain>
    </source>
</reference>
<dbReference type="AlphaFoldDB" id="A0A9X3XHM9"/>
<feature type="domain" description="Glycosyltransferase 2-like" evidence="1">
    <location>
        <begin position="29"/>
        <end position="181"/>
    </location>
</feature>
<evidence type="ECO:0000259" key="1">
    <source>
        <dbReference type="Pfam" id="PF00535"/>
    </source>
</evidence>
<protein>
    <submittedName>
        <fullName evidence="2">Glycosyltransferase</fullName>
        <ecNumber evidence="2">2.4.-.-</ecNumber>
    </submittedName>
</protein>